<dbReference type="InterPro" id="IPR036890">
    <property type="entry name" value="HATPase_C_sf"/>
</dbReference>
<gene>
    <name evidence="14" type="ORF">DFQ04_1633</name>
</gene>
<proteinExistence type="predicted"/>
<organism evidence="14 15">
    <name type="scientific">Algoriphagus boseongensis</name>
    <dbReference type="NCBI Taxonomy" id="1442587"/>
    <lineage>
        <taxon>Bacteria</taxon>
        <taxon>Pseudomonadati</taxon>
        <taxon>Bacteroidota</taxon>
        <taxon>Cytophagia</taxon>
        <taxon>Cytophagales</taxon>
        <taxon>Cyclobacteriaceae</taxon>
        <taxon>Algoriphagus</taxon>
    </lineage>
</organism>
<dbReference type="GO" id="GO:0005886">
    <property type="term" value="C:plasma membrane"/>
    <property type="evidence" value="ECO:0007669"/>
    <property type="project" value="UniProtKB-SubCell"/>
</dbReference>
<dbReference type="AlphaFoldDB" id="A0A4R6T704"/>
<accession>A0A4R6T704</accession>
<dbReference type="GO" id="GO:0005524">
    <property type="term" value="F:ATP binding"/>
    <property type="evidence" value="ECO:0007669"/>
    <property type="project" value="UniProtKB-KW"/>
</dbReference>
<keyword evidence="9" id="KW-0067">ATP-binding</keyword>
<dbReference type="Pfam" id="PF00512">
    <property type="entry name" value="HisKA"/>
    <property type="match status" value="1"/>
</dbReference>
<dbReference type="CDD" id="cd00082">
    <property type="entry name" value="HisKA"/>
    <property type="match status" value="1"/>
</dbReference>
<evidence type="ECO:0000256" key="2">
    <source>
        <dbReference type="ARBA" id="ARBA00004236"/>
    </source>
</evidence>
<dbReference type="InterPro" id="IPR050736">
    <property type="entry name" value="Sensor_HK_Regulatory"/>
</dbReference>
<keyword evidence="12" id="KW-0812">Transmembrane</keyword>
<dbReference type="Proteomes" id="UP000294535">
    <property type="component" value="Unassembled WGS sequence"/>
</dbReference>
<keyword evidence="5" id="KW-0597">Phosphoprotein</keyword>
<comment type="subcellular location">
    <subcellularLocation>
        <location evidence="2">Cell membrane</location>
    </subcellularLocation>
</comment>
<evidence type="ECO:0000256" key="10">
    <source>
        <dbReference type="ARBA" id="ARBA00023012"/>
    </source>
</evidence>
<dbReference type="InterPro" id="IPR036097">
    <property type="entry name" value="HisK_dim/P_sf"/>
</dbReference>
<dbReference type="PANTHER" id="PTHR43711:SF1">
    <property type="entry name" value="HISTIDINE KINASE 1"/>
    <property type="match status" value="1"/>
</dbReference>
<dbReference type="Gene3D" id="3.30.565.10">
    <property type="entry name" value="Histidine kinase-like ATPase, C-terminal domain"/>
    <property type="match status" value="1"/>
</dbReference>
<reference evidence="14 15" key="1">
    <citation type="submission" date="2019-03" db="EMBL/GenBank/DDBJ databases">
        <title>Genomic Encyclopedia of Type Strains, Phase III (KMG-III): the genomes of soil and plant-associated and newly described type strains.</title>
        <authorList>
            <person name="Whitman W."/>
        </authorList>
    </citation>
    <scope>NUCLEOTIDE SEQUENCE [LARGE SCALE GENOMIC DNA]</scope>
    <source>
        <strain evidence="14 15">CECT 8446</strain>
    </source>
</reference>
<evidence type="ECO:0000313" key="14">
    <source>
        <dbReference type="EMBL" id="TDQ16985.1"/>
    </source>
</evidence>
<keyword evidence="15" id="KW-1185">Reference proteome</keyword>
<evidence type="ECO:0000256" key="3">
    <source>
        <dbReference type="ARBA" id="ARBA00012438"/>
    </source>
</evidence>
<keyword evidence="4" id="KW-1003">Cell membrane</keyword>
<dbReference type="PRINTS" id="PR00344">
    <property type="entry name" value="BCTRLSENSOR"/>
</dbReference>
<dbReference type="CDD" id="cd00075">
    <property type="entry name" value="HATPase"/>
    <property type="match status" value="1"/>
</dbReference>
<dbReference type="SUPFAM" id="SSF55874">
    <property type="entry name" value="ATPase domain of HSP90 chaperone/DNA topoisomerase II/histidine kinase"/>
    <property type="match status" value="1"/>
</dbReference>
<keyword evidence="12" id="KW-1133">Transmembrane helix</keyword>
<evidence type="ECO:0000313" key="15">
    <source>
        <dbReference type="Proteomes" id="UP000294535"/>
    </source>
</evidence>
<dbReference type="RefSeq" id="WP_133554594.1">
    <property type="nucleotide sequence ID" value="NZ_SNYF01000006.1"/>
</dbReference>
<evidence type="ECO:0000259" key="13">
    <source>
        <dbReference type="PROSITE" id="PS50109"/>
    </source>
</evidence>
<keyword evidence="6" id="KW-0808">Transferase</keyword>
<dbReference type="OrthoDB" id="1933776at2"/>
<dbReference type="SMART" id="SM00387">
    <property type="entry name" value="HATPase_c"/>
    <property type="match status" value="1"/>
</dbReference>
<sequence>MSKNRITLIVVLMSLASFGLMGFQYYWVRNAFRINQERFDQNVLQALSGTIEELEKGETSDVLLSQLLRDSAFQENLFEKIDPIELQIQTRPTYSRPSVVDTLFSTEMPQVSQTFRRMLLSRGLDISILSELENFFTYMTPEVASSMFTPDEMQILLQEKERQLEYIDKRQRFLAENPRATTILVPNEPGEINISEDALEKILKTNLKIELMNQAFAELAEGQQAILDRLDTGKVKSMLKRQLVEKGITEDFELGLLNDEGNIIGIGPVPDPLLLKTKGMQAKLFPNDILGKDNFLYVYFPEKNNHVLRQVWLPISSSLVFILVIIFCFVYAIRVILRQKALSDIKNDFINNMTHEFKTPLATVSLAVEALQDPELSTQDKFRSRYLGIIKDENKRLVSQVEKVLQAAALDKQDFKLKIEKIDIADLLESTVEHIGLQVEKRGGRIEFFNELRFPEIEGDAFHLTHIFNNLLDNANKYASEVPLIKVKAKDDGDQVIVSIEDNGIGMSKDAQKKIFDKFYRVPTGNLHDVKGFGLGLSYVKTMLEAHHGEIHVQSEPGKGSIFTINLPKKQ</sequence>
<keyword evidence="8 14" id="KW-0418">Kinase</keyword>
<dbReference type="SUPFAM" id="SSF47384">
    <property type="entry name" value="Homodimeric domain of signal transducing histidine kinase"/>
    <property type="match status" value="1"/>
</dbReference>
<protein>
    <recommendedName>
        <fullName evidence="3">histidine kinase</fullName>
        <ecNumber evidence="3">2.7.13.3</ecNumber>
    </recommendedName>
</protein>
<evidence type="ECO:0000256" key="9">
    <source>
        <dbReference type="ARBA" id="ARBA00022840"/>
    </source>
</evidence>
<comment type="catalytic activity">
    <reaction evidence="1">
        <text>ATP + protein L-histidine = ADP + protein N-phospho-L-histidine.</text>
        <dbReference type="EC" id="2.7.13.3"/>
    </reaction>
</comment>
<dbReference type="PROSITE" id="PS50109">
    <property type="entry name" value="HIS_KIN"/>
    <property type="match status" value="1"/>
</dbReference>
<keyword evidence="11 12" id="KW-0472">Membrane</keyword>
<feature type="domain" description="Histidine kinase" evidence="13">
    <location>
        <begin position="352"/>
        <end position="571"/>
    </location>
</feature>
<dbReference type="InterPro" id="IPR003661">
    <property type="entry name" value="HisK_dim/P_dom"/>
</dbReference>
<dbReference type="InterPro" id="IPR004358">
    <property type="entry name" value="Sig_transdc_His_kin-like_C"/>
</dbReference>
<dbReference type="EC" id="2.7.13.3" evidence="3"/>
<dbReference type="FunFam" id="3.30.565.10:FF:000023">
    <property type="entry name" value="PAS domain-containing sensor histidine kinase"/>
    <property type="match status" value="1"/>
</dbReference>
<evidence type="ECO:0000256" key="11">
    <source>
        <dbReference type="ARBA" id="ARBA00023136"/>
    </source>
</evidence>
<dbReference type="InterPro" id="IPR003594">
    <property type="entry name" value="HATPase_dom"/>
</dbReference>
<dbReference type="EMBL" id="SNYF01000006">
    <property type="protein sequence ID" value="TDQ16985.1"/>
    <property type="molecule type" value="Genomic_DNA"/>
</dbReference>
<dbReference type="InterPro" id="IPR005467">
    <property type="entry name" value="His_kinase_dom"/>
</dbReference>
<evidence type="ECO:0000256" key="6">
    <source>
        <dbReference type="ARBA" id="ARBA00022679"/>
    </source>
</evidence>
<feature type="transmembrane region" description="Helical" evidence="12">
    <location>
        <begin position="7"/>
        <end position="27"/>
    </location>
</feature>
<comment type="caution">
    <text evidence="14">The sequence shown here is derived from an EMBL/GenBank/DDBJ whole genome shotgun (WGS) entry which is preliminary data.</text>
</comment>
<dbReference type="SMART" id="SM00388">
    <property type="entry name" value="HisKA"/>
    <property type="match status" value="1"/>
</dbReference>
<dbReference type="Pfam" id="PF02518">
    <property type="entry name" value="HATPase_c"/>
    <property type="match status" value="1"/>
</dbReference>
<dbReference type="Gene3D" id="1.10.287.130">
    <property type="match status" value="1"/>
</dbReference>
<name>A0A4R6T704_9BACT</name>
<evidence type="ECO:0000256" key="12">
    <source>
        <dbReference type="SAM" id="Phobius"/>
    </source>
</evidence>
<feature type="transmembrane region" description="Helical" evidence="12">
    <location>
        <begin position="311"/>
        <end position="337"/>
    </location>
</feature>
<evidence type="ECO:0000256" key="4">
    <source>
        <dbReference type="ARBA" id="ARBA00022475"/>
    </source>
</evidence>
<evidence type="ECO:0000256" key="7">
    <source>
        <dbReference type="ARBA" id="ARBA00022741"/>
    </source>
</evidence>
<keyword evidence="10" id="KW-0902">Two-component regulatory system</keyword>
<evidence type="ECO:0000256" key="8">
    <source>
        <dbReference type="ARBA" id="ARBA00022777"/>
    </source>
</evidence>
<evidence type="ECO:0000256" key="5">
    <source>
        <dbReference type="ARBA" id="ARBA00022553"/>
    </source>
</evidence>
<dbReference type="GO" id="GO:0000155">
    <property type="term" value="F:phosphorelay sensor kinase activity"/>
    <property type="evidence" value="ECO:0007669"/>
    <property type="project" value="InterPro"/>
</dbReference>
<evidence type="ECO:0000256" key="1">
    <source>
        <dbReference type="ARBA" id="ARBA00000085"/>
    </source>
</evidence>
<dbReference type="PANTHER" id="PTHR43711">
    <property type="entry name" value="TWO-COMPONENT HISTIDINE KINASE"/>
    <property type="match status" value="1"/>
</dbReference>
<keyword evidence="7" id="KW-0547">Nucleotide-binding</keyword>